<evidence type="ECO:0000256" key="3">
    <source>
        <dbReference type="ARBA" id="ARBA00023242"/>
    </source>
</evidence>
<keyword evidence="3" id="KW-0539">Nucleus</keyword>
<dbReference type="PANTHER" id="PTHR31001:SF56">
    <property type="entry name" value="ZN(2)-C6 FUNGAL-TYPE DOMAIN-CONTAINING PROTEIN"/>
    <property type="match status" value="1"/>
</dbReference>
<evidence type="ECO:0000256" key="4">
    <source>
        <dbReference type="SAM" id="Coils"/>
    </source>
</evidence>
<dbReference type="CDD" id="cd00067">
    <property type="entry name" value="GAL4"/>
    <property type="match status" value="1"/>
</dbReference>
<dbReference type="SMART" id="SM00906">
    <property type="entry name" value="Fungal_trans"/>
    <property type="match status" value="1"/>
</dbReference>
<evidence type="ECO:0000313" key="8">
    <source>
        <dbReference type="EMBL" id="CAL1713138.1"/>
    </source>
</evidence>
<dbReference type="EMBL" id="OZ037950">
    <property type="protein sequence ID" value="CAL1713138.1"/>
    <property type="molecule type" value="Genomic_DNA"/>
</dbReference>
<dbReference type="PROSITE" id="PS00463">
    <property type="entry name" value="ZN2_CY6_FUNGAL_1"/>
    <property type="match status" value="1"/>
</dbReference>
<evidence type="ECO:0000313" key="9">
    <source>
        <dbReference type="Proteomes" id="UP001497453"/>
    </source>
</evidence>
<dbReference type="Pfam" id="PF04082">
    <property type="entry name" value="Fungal_trans"/>
    <property type="match status" value="1"/>
</dbReference>
<evidence type="ECO:0000256" key="1">
    <source>
        <dbReference type="ARBA" id="ARBA00004123"/>
    </source>
</evidence>
<proteinExistence type="predicted"/>
<dbReference type="Gene3D" id="4.10.240.10">
    <property type="entry name" value="Zn(2)-C6 fungal-type DNA-binding domain"/>
    <property type="match status" value="1"/>
</dbReference>
<dbReference type="InterPro" id="IPR001138">
    <property type="entry name" value="Zn2Cys6_DnaBD"/>
</dbReference>
<dbReference type="SMART" id="SM00066">
    <property type="entry name" value="GAL4"/>
    <property type="match status" value="1"/>
</dbReference>
<accession>A0ABP1E193</accession>
<feature type="compositionally biased region" description="Pro residues" evidence="5">
    <location>
        <begin position="15"/>
        <end position="24"/>
    </location>
</feature>
<dbReference type="PROSITE" id="PS50048">
    <property type="entry name" value="ZN2_CY6_FUNGAL_2"/>
    <property type="match status" value="1"/>
</dbReference>
<protein>
    <recommendedName>
        <fullName evidence="10">Zn(2)-C6 fungal-type domain-containing protein</fullName>
    </recommendedName>
</protein>
<organism evidence="8 9">
    <name type="scientific">Somion occarium</name>
    <dbReference type="NCBI Taxonomy" id="3059160"/>
    <lineage>
        <taxon>Eukaryota</taxon>
        <taxon>Fungi</taxon>
        <taxon>Dikarya</taxon>
        <taxon>Basidiomycota</taxon>
        <taxon>Agaricomycotina</taxon>
        <taxon>Agaricomycetes</taxon>
        <taxon>Polyporales</taxon>
        <taxon>Cerrenaceae</taxon>
        <taxon>Somion</taxon>
    </lineage>
</organism>
<sequence>MRQNRTCALGFVPASTPPSPPPKPLTMTNGVLIDPLDGDPRPPKRPRQVRDIDVGMRPYTIPVPGPSGVHSETDGNAEGAPKKGRKRPLSCGECRRLKLKCDRVFPCQSCCKRGCAEICPDGALTGGKGSRFILANTEQLHEKIKCMSERIRQLEEALQALQSQLSPNKHPLLQQELLSIKKSPELFGVDHPTTSYGASGIDRLRRDDDFPHSERHESGPSSRDGFDDSYAAPQGGSSDFPQCNQLEDFARLSRGFPTPWSVSYQLNPDVRQRIREMLPPVQEATYLCEQARVNAFWQFNPDNSQTFLPNLIHSVYNAQISSLLPHRLGLFLMILAIGCRVDPKQISDSQEAEKYYCLSRVALCEVPVMDETSFDAVNALFYMVWYLLMFSEQKRAVEFAWGLTGLMLKLATSLGLHRDGNRSKVIPEELDKRRILFWDIVNIEARLSLMLRRPPALSVRYFDARSPTFSSDDGPGAFTSASYHEWQHNFLVHCMLPVADAVAVIQAPEYTEILGLDGRIRDFDVPNALRMMDQDDMVPPHPRALQQALIACNREIALLQLHRSYFTYALNASDGFTFKHKYAPSVLATFTSSCNLIWTIYTLYRWEPDASVRFSTFWGNCFSAAVALCFFISKVPSCPLVTHGLQELDRVLRLFTEARDRCPSAAKFLPAVEILNTKCHASYVRWRSGLALEEDPNDEICVLARKTGILQCNTSSLHPIMDGAGSNPFEHAHPSLARCLEHATVEPPCSDDALERVRTSVQSCDVSWGSTAPSLRNVTGFGQDIHESTWMSWF</sequence>
<reference evidence="9" key="1">
    <citation type="submission" date="2024-04" db="EMBL/GenBank/DDBJ databases">
        <authorList>
            <person name="Shaw F."/>
            <person name="Minotto A."/>
        </authorList>
    </citation>
    <scope>NUCLEOTIDE SEQUENCE [LARGE SCALE GENOMIC DNA]</scope>
</reference>
<evidence type="ECO:0000256" key="2">
    <source>
        <dbReference type="ARBA" id="ARBA00022723"/>
    </source>
</evidence>
<feature type="compositionally biased region" description="Basic and acidic residues" evidence="5">
    <location>
        <begin position="202"/>
        <end position="218"/>
    </location>
</feature>
<evidence type="ECO:0000259" key="7">
    <source>
        <dbReference type="PROSITE" id="PS51379"/>
    </source>
</evidence>
<dbReference type="Proteomes" id="UP001497453">
    <property type="component" value="Chromosome 7"/>
</dbReference>
<evidence type="ECO:0008006" key="10">
    <source>
        <dbReference type="Google" id="ProtNLM"/>
    </source>
</evidence>
<name>A0ABP1E193_9APHY</name>
<dbReference type="InterPro" id="IPR036864">
    <property type="entry name" value="Zn2-C6_fun-type_DNA-bd_sf"/>
</dbReference>
<feature type="domain" description="4Fe-4S ferredoxin-type" evidence="7">
    <location>
        <begin position="97"/>
        <end position="129"/>
    </location>
</feature>
<feature type="coiled-coil region" evidence="4">
    <location>
        <begin position="137"/>
        <end position="164"/>
    </location>
</feature>
<comment type="subcellular location">
    <subcellularLocation>
        <location evidence="1">Nucleus</location>
    </subcellularLocation>
</comment>
<keyword evidence="9" id="KW-1185">Reference proteome</keyword>
<dbReference type="InterPro" id="IPR050613">
    <property type="entry name" value="Sec_Metabolite_Reg"/>
</dbReference>
<feature type="domain" description="Zn(2)-C6 fungal-type" evidence="6">
    <location>
        <begin position="90"/>
        <end position="119"/>
    </location>
</feature>
<feature type="region of interest" description="Disordered" evidence="5">
    <location>
        <begin position="189"/>
        <end position="240"/>
    </location>
</feature>
<dbReference type="PANTHER" id="PTHR31001">
    <property type="entry name" value="UNCHARACTERIZED TRANSCRIPTIONAL REGULATORY PROTEIN"/>
    <property type="match status" value="1"/>
</dbReference>
<evidence type="ECO:0000256" key="5">
    <source>
        <dbReference type="SAM" id="MobiDB-lite"/>
    </source>
</evidence>
<gene>
    <name evidence="8" type="ORF">GFSPODELE1_LOCUS9166</name>
</gene>
<dbReference type="InterPro" id="IPR007219">
    <property type="entry name" value="XnlR_reg_dom"/>
</dbReference>
<dbReference type="InterPro" id="IPR017896">
    <property type="entry name" value="4Fe4S_Fe-S-bd"/>
</dbReference>
<feature type="region of interest" description="Disordered" evidence="5">
    <location>
        <begin position="1"/>
        <end position="88"/>
    </location>
</feature>
<keyword evidence="2" id="KW-0479">Metal-binding</keyword>
<keyword evidence="4" id="KW-0175">Coiled coil</keyword>
<evidence type="ECO:0000259" key="6">
    <source>
        <dbReference type="PROSITE" id="PS50048"/>
    </source>
</evidence>
<dbReference type="PROSITE" id="PS51379">
    <property type="entry name" value="4FE4S_FER_2"/>
    <property type="match status" value="1"/>
</dbReference>
<feature type="compositionally biased region" description="Basic and acidic residues" evidence="5">
    <location>
        <begin position="38"/>
        <end position="54"/>
    </location>
</feature>
<dbReference type="CDD" id="cd12148">
    <property type="entry name" value="fungal_TF_MHR"/>
    <property type="match status" value="1"/>
</dbReference>